<evidence type="ECO:0000313" key="5">
    <source>
        <dbReference type="Proteomes" id="UP000053372"/>
    </source>
</evidence>
<keyword evidence="2" id="KW-0812">Transmembrane</keyword>
<evidence type="ECO:0000256" key="1">
    <source>
        <dbReference type="SAM" id="Coils"/>
    </source>
</evidence>
<keyword evidence="2" id="KW-0472">Membrane</keyword>
<protein>
    <submittedName>
        <fullName evidence="3">Uncharacterized protein</fullName>
    </submittedName>
</protein>
<reference evidence="3 5" key="1">
    <citation type="journal article" date="2015" name="Genome Announc.">
        <title>Draft Genome of the Euendolithic (true boring) Cyanobacterium Mastigocoleus testarum strain BC008.</title>
        <authorList>
            <person name="Guida B.S."/>
            <person name="Garcia-Pichel F."/>
        </authorList>
    </citation>
    <scope>NUCLEOTIDE SEQUENCE [LARGE SCALE GENOMIC DNA]</scope>
    <source>
        <strain evidence="3 5">BC008</strain>
    </source>
</reference>
<sequence>MIPNNLNFVYFLLACSTSLVLAIAALRLLFGTVYAKGNRNDQILLELMKQRGISNWKALRAQSGLSNAGLWLLRDGEVDELKWGELNQLAKVVGLPLPIFLEKLGLIGENKELEECRAERSKLENQLKQLVAEKQALPVEDFTNMVEVD</sequence>
<organism evidence="3 5">
    <name type="scientific">Mastigocoleus testarum BC008</name>
    <dbReference type="NCBI Taxonomy" id="371196"/>
    <lineage>
        <taxon>Bacteria</taxon>
        <taxon>Bacillati</taxon>
        <taxon>Cyanobacteriota</taxon>
        <taxon>Cyanophyceae</taxon>
        <taxon>Nostocales</taxon>
        <taxon>Hapalosiphonaceae</taxon>
        <taxon>Mastigocoleus</taxon>
    </lineage>
</organism>
<proteinExistence type="predicted"/>
<keyword evidence="1" id="KW-0175">Coiled coil</keyword>
<dbReference type="OrthoDB" id="516351at2"/>
<evidence type="ECO:0000313" key="4">
    <source>
        <dbReference type="EMBL" id="KST64611.1"/>
    </source>
</evidence>
<dbReference type="RefSeq" id="WP_058184177.1">
    <property type="nucleotide sequence ID" value="NZ_LMTZ01000119.1"/>
</dbReference>
<dbReference type="EMBL" id="LMTZ01000138">
    <property type="protein sequence ID" value="KST63479.1"/>
    <property type="molecule type" value="Genomic_DNA"/>
</dbReference>
<keyword evidence="5" id="KW-1185">Reference proteome</keyword>
<name>A0A0V7ZGC4_9CYAN</name>
<keyword evidence="2" id="KW-1133">Transmembrane helix</keyword>
<feature type="transmembrane region" description="Helical" evidence="2">
    <location>
        <begin position="6"/>
        <end position="30"/>
    </location>
</feature>
<dbReference type="Proteomes" id="UP000053372">
    <property type="component" value="Unassembled WGS sequence"/>
</dbReference>
<dbReference type="EMBL" id="LMTZ01000119">
    <property type="protein sequence ID" value="KST64611.1"/>
    <property type="molecule type" value="Genomic_DNA"/>
</dbReference>
<gene>
    <name evidence="3" type="ORF">BC008_13525</name>
    <name evidence="4" type="ORF">BC008_18465</name>
</gene>
<evidence type="ECO:0000256" key="2">
    <source>
        <dbReference type="SAM" id="Phobius"/>
    </source>
</evidence>
<feature type="coiled-coil region" evidence="1">
    <location>
        <begin position="106"/>
        <end position="133"/>
    </location>
</feature>
<dbReference type="AlphaFoldDB" id="A0A0V7ZGC4"/>
<accession>A0A0V7ZGC4</accession>
<evidence type="ECO:0000313" key="3">
    <source>
        <dbReference type="EMBL" id="KST63479.1"/>
    </source>
</evidence>
<comment type="caution">
    <text evidence="3">The sequence shown here is derived from an EMBL/GenBank/DDBJ whole genome shotgun (WGS) entry which is preliminary data.</text>
</comment>